<evidence type="ECO:0000256" key="1">
    <source>
        <dbReference type="ARBA" id="ARBA00007689"/>
    </source>
</evidence>
<proteinExistence type="inferred from homology"/>
<dbReference type="Proteomes" id="UP001595850">
    <property type="component" value="Unassembled WGS sequence"/>
</dbReference>
<dbReference type="SUPFAM" id="SSF54909">
    <property type="entry name" value="Dimeric alpha+beta barrel"/>
    <property type="match status" value="1"/>
</dbReference>
<dbReference type="PANTHER" id="PTHR35174">
    <property type="entry name" value="BLL7171 PROTEIN-RELATED"/>
    <property type="match status" value="1"/>
</dbReference>
<evidence type="ECO:0000259" key="2">
    <source>
        <dbReference type="Pfam" id="PF03795"/>
    </source>
</evidence>
<keyword evidence="4" id="KW-1185">Reference proteome</keyword>
<dbReference type="InterPro" id="IPR005545">
    <property type="entry name" value="YCII"/>
</dbReference>
<dbReference type="InterPro" id="IPR011008">
    <property type="entry name" value="Dimeric_a/b-barrel"/>
</dbReference>
<evidence type="ECO:0000313" key="4">
    <source>
        <dbReference type="Proteomes" id="UP001595850"/>
    </source>
</evidence>
<accession>A0ABV8IE04</accession>
<dbReference type="EMBL" id="JBHSBM010000040">
    <property type="protein sequence ID" value="MFC4062194.1"/>
    <property type="molecule type" value="Genomic_DNA"/>
</dbReference>
<sequence>MVVTDGPYAETAEQIGGYVMIEVAGAEEAIEFAAACPEEIVEIRPVVEYGG</sequence>
<protein>
    <submittedName>
        <fullName evidence="3">YciI family protein</fullName>
    </submittedName>
</protein>
<evidence type="ECO:0000313" key="3">
    <source>
        <dbReference type="EMBL" id="MFC4062194.1"/>
    </source>
</evidence>
<dbReference type="RefSeq" id="WP_377293068.1">
    <property type="nucleotide sequence ID" value="NZ_JBHSBM010000040.1"/>
</dbReference>
<gene>
    <name evidence="3" type="ORF">ACFOWE_28150</name>
</gene>
<name>A0ABV8IE04_9ACTN</name>
<reference evidence="4" key="1">
    <citation type="journal article" date="2019" name="Int. J. Syst. Evol. Microbiol.">
        <title>The Global Catalogue of Microorganisms (GCM) 10K type strain sequencing project: providing services to taxonomists for standard genome sequencing and annotation.</title>
        <authorList>
            <consortium name="The Broad Institute Genomics Platform"/>
            <consortium name="The Broad Institute Genome Sequencing Center for Infectious Disease"/>
            <person name="Wu L."/>
            <person name="Ma J."/>
        </authorList>
    </citation>
    <scope>NUCLEOTIDE SEQUENCE [LARGE SCALE GENOMIC DNA]</scope>
    <source>
        <strain evidence="4">TBRC 4489</strain>
    </source>
</reference>
<dbReference type="Gene3D" id="3.30.70.1060">
    <property type="entry name" value="Dimeric alpha+beta barrel"/>
    <property type="match status" value="1"/>
</dbReference>
<comment type="caution">
    <text evidence="3">The sequence shown here is derived from an EMBL/GenBank/DDBJ whole genome shotgun (WGS) entry which is preliminary data.</text>
</comment>
<feature type="domain" description="YCII-related" evidence="2">
    <location>
        <begin position="2"/>
        <end position="47"/>
    </location>
</feature>
<comment type="similarity">
    <text evidence="1">Belongs to the YciI family.</text>
</comment>
<dbReference type="PANTHER" id="PTHR35174:SF4">
    <property type="entry name" value="BLL7163 PROTEIN"/>
    <property type="match status" value="1"/>
</dbReference>
<organism evidence="3 4">
    <name type="scientific">Planomonospora corallina</name>
    <dbReference type="NCBI Taxonomy" id="1806052"/>
    <lineage>
        <taxon>Bacteria</taxon>
        <taxon>Bacillati</taxon>
        <taxon>Actinomycetota</taxon>
        <taxon>Actinomycetes</taxon>
        <taxon>Streptosporangiales</taxon>
        <taxon>Streptosporangiaceae</taxon>
        <taxon>Planomonospora</taxon>
    </lineage>
</organism>
<dbReference type="Pfam" id="PF03795">
    <property type="entry name" value="YCII"/>
    <property type="match status" value="1"/>
</dbReference>